<name>A0A9D1VUH6_9FIRM</name>
<gene>
    <name evidence="5" type="ORF">H9737_02595</name>
</gene>
<dbReference type="GO" id="GO:0032259">
    <property type="term" value="P:methylation"/>
    <property type="evidence" value="ECO:0007669"/>
    <property type="project" value="UniProtKB-KW"/>
</dbReference>
<dbReference type="InterPro" id="IPR013216">
    <property type="entry name" value="Methyltransf_11"/>
</dbReference>
<evidence type="ECO:0000313" key="6">
    <source>
        <dbReference type="Proteomes" id="UP000824249"/>
    </source>
</evidence>
<comment type="caution">
    <text evidence="5">The sequence shown here is derived from an EMBL/GenBank/DDBJ whole genome shotgun (WGS) entry which is preliminary data.</text>
</comment>
<dbReference type="SUPFAM" id="SSF53335">
    <property type="entry name" value="S-adenosyl-L-methionine-dependent methyltransferases"/>
    <property type="match status" value="1"/>
</dbReference>
<reference evidence="5" key="2">
    <citation type="submission" date="2021-04" db="EMBL/GenBank/DDBJ databases">
        <authorList>
            <person name="Gilroy R."/>
        </authorList>
    </citation>
    <scope>NUCLEOTIDE SEQUENCE</scope>
    <source>
        <strain evidence="5">26628</strain>
    </source>
</reference>
<evidence type="ECO:0000259" key="4">
    <source>
        <dbReference type="Pfam" id="PF08241"/>
    </source>
</evidence>
<protein>
    <submittedName>
        <fullName evidence="5">Methyltransferase domain-containing protein</fullName>
    </submittedName>
</protein>
<evidence type="ECO:0000313" key="5">
    <source>
        <dbReference type="EMBL" id="HIX46562.1"/>
    </source>
</evidence>
<evidence type="ECO:0000256" key="2">
    <source>
        <dbReference type="ARBA" id="ARBA00022603"/>
    </source>
</evidence>
<keyword evidence="3" id="KW-0808">Transferase</keyword>
<comment type="similarity">
    <text evidence="1">Belongs to the methyltransferase superfamily.</text>
</comment>
<keyword evidence="2 5" id="KW-0489">Methyltransferase</keyword>
<dbReference type="Gene3D" id="3.40.50.150">
    <property type="entry name" value="Vaccinia Virus protein VP39"/>
    <property type="match status" value="1"/>
</dbReference>
<proteinExistence type="inferred from homology"/>
<reference evidence="5" key="1">
    <citation type="journal article" date="2021" name="PeerJ">
        <title>Extensive microbial diversity within the chicken gut microbiome revealed by metagenomics and culture.</title>
        <authorList>
            <person name="Gilroy R."/>
            <person name="Ravi A."/>
            <person name="Getino M."/>
            <person name="Pursley I."/>
            <person name="Horton D.L."/>
            <person name="Alikhan N.F."/>
            <person name="Baker D."/>
            <person name="Gharbi K."/>
            <person name="Hall N."/>
            <person name="Watson M."/>
            <person name="Adriaenssens E.M."/>
            <person name="Foster-Nyarko E."/>
            <person name="Jarju S."/>
            <person name="Secka A."/>
            <person name="Antonio M."/>
            <person name="Oren A."/>
            <person name="Chaudhuri R.R."/>
            <person name="La Ragione R."/>
            <person name="Hildebrand F."/>
            <person name="Pallen M.J."/>
        </authorList>
    </citation>
    <scope>NUCLEOTIDE SEQUENCE</scope>
    <source>
        <strain evidence="5">26628</strain>
    </source>
</reference>
<dbReference type="InterPro" id="IPR029063">
    <property type="entry name" value="SAM-dependent_MTases_sf"/>
</dbReference>
<dbReference type="Pfam" id="PF08241">
    <property type="entry name" value="Methyltransf_11"/>
    <property type="match status" value="1"/>
</dbReference>
<organism evidence="5 6">
    <name type="scientific">Candidatus Borkfalkia faecigallinarum</name>
    <dbReference type="NCBI Taxonomy" id="2838509"/>
    <lineage>
        <taxon>Bacteria</taxon>
        <taxon>Bacillati</taxon>
        <taxon>Bacillota</taxon>
        <taxon>Clostridia</taxon>
        <taxon>Christensenellales</taxon>
        <taxon>Christensenellaceae</taxon>
        <taxon>Candidatus Borkfalkia</taxon>
    </lineage>
</organism>
<dbReference type="PANTHER" id="PTHR44942:SF4">
    <property type="entry name" value="METHYLTRANSFERASE TYPE 11 DOMAIN-CONTAINING PROTEIN"/>
    <property type="match status" value="1"/>
</dbReference>
<dbReference type="EMBL" id="DXFD01000044">
    <property type="protein sequence ID" value="HIX46562.1"/>
    <property type="molecule type" value="Genomic_DNA"/>
</dbReference>
<accession>A0A9D1VUH6</accession>
<dbReference type="AlphaFoldDB" id="A0A9D1VUH6"/>
<sequence length="253" mass="27120">MQSAERFDGKAADYAAGRPAYAEELFDLLFARYGFAAGDAVADIGAGTGIFTEALLRRGCTVFAVEPNAEMRKTAEERLSAYGGFVSVAGDAARTGLASGSVGAVTAAQAFHWFDADAFAAECRRILRPGGKVVLAYNRDDDSPLLRALDAAAVRFCPAFRGRCGGMTEQDGRIAAFFGGKPDIIRFANGREEDERTFVRRALSSSYVPAGEGKERYADAVRDVFARFAAAGKVFVPRTTWAYIGEMDGEKTA</sequence>
<feature type="domain" description="Methyltransferase type 11" evidence="4">
    <location>
        <begin position="43"/>
        <end position="135"/>
    </location>
</feature>
<dbReference type="InterPro" id="IPR051052">
    <property type="entry name" value="Diverse_substrate_MTase"/>
</dbReference>
<evidence type="ECO:0000256" key="1">
    <source>
        <dbReference type="ARBA" id="ARBA00008361"/>
    </source>
</evidence>
<dbReference type="CDD" id="cd02440">
    <property type="entry name" value="AdoMet_MTases"/>
    <property type="match status" value="1"/>
</dbReference>
<dbReference type="Proteomes" id="UP000824249">
    <property type="component" value="Unassembled WGS sequence"/>
</dbReference>
<dbReference type="PANTHER" id="PTHR44942">
    <property type="entry name" value="METHYLTRANSF_11 DOMAIN-CONTAINING PROTEIN"/>
    <property type="match status" value="1"/>
</dbReference>
<dbReference type="GO" id="GO:0008757">
    <property type="term" value="F:S-adenosylmethionine-dependent methyltransferase activity"/>
    <property type="evidence" value="ECO:0007669"/>
    <property type="project" value="InterPro"/>
</dbReference>
<evidence type="ECO:0000256" key="3">
    <source>
        <dbReference type="ARBA" id="ARBA00022679"/>
    </source>
</evidence>